<dbReference type="Proteomes" id="UP000092600">
    <property type="component" value="Unassembled WGS sequence"/>
</dbReference>
<keyword evidence="1" id="KW-1133">Transmembrane helix</keyword>
<keyword evidence="1" id="KW-0472">Membrane</keyword>
<name>A0A199UXI4_ANACO</name>
<sequence>MPFAGVRLVGDADVASSVHGDGGDDEHFVTSTPMAVFLWCFVFLSFSSITVRVQGQNKHGIIAYKEKLYFYVKLEAAKMSLDLGVSSVSIAVFPKTLAMQTPPPQYHIPPTSDSLTLE</sequence>
<gene>
    <name evidence="2" type="ORF">ACMD2_12409</name>
</gene>
<keyword evidence="1" id="KW-0812">Transmembrane</keyword>
<reference evidence="2 3" key="1">
    <citation type="journal article" date="2016" name="DNA Res.">
        <title>The draft genome of MD-2 pineapple using hybrid error correction of long reads.</title>
        <authorList>
            <person name="Redwan R.M."/>
            <person name="Saidin A."/>
            <person name="Kumar S.V."/>
        </authorList>
    </citation>
    <scope>NUCLEOTIDE SEQUENCE [LARGE SCALE GENOMIC DNA]</scope>
    <source>
        <strain evidence="3">cv. MD2</strain>
        <tissue evidence="2">Leaf</tissue>
    </source>
</reference>
<feature type="transmembrane region" description="Helical" evidence="1">
    <location>
        <begin position="34"/>
        <end position="53"/>
    </location>
</feature>
<proteinExistence type="predicted"/>
<evidence type="ECO:0000313" key="3">
    <source>
        <dbReference type="Proteomes" id="UP000092600"/>
    </source>
</evidence>
<organism evidence="2 3">
    <name type="scientific">Ananas comosus</name>
    <name type="common">Pineapple</name>
    <name type="synonym">Ananas ananas</name>
    <dbReference type="NCBI Taxonomy" id="4615"/>
    <lineage>
        <taxon>Eukaryota</taxon>
        <taxon>Viridiplantae</taxon>
        <taxon>Streptophyta</taxon>
        <taxon>Embryophyta</taxon>
        <taxon>Tracheophyta</taxon>
        <taxon>Spermatophyta</taxon>
        <taxon>Magnoliopsida</taxon>
        <taxon>Liliopsida</taxon>
        <taxon>Poales</taxon>
        <taxon>Bromeliaceae</taxon>
        <taxon>Bromelioideae</taxon>
        <taxon>Ananas</taxon>
    </lineage>
</organism>
<dbReference type="AlphaFoldDB" id="A0A199UXI4"/>
<comment type="caution">
    <text evidence="2">The sequence shown here is derived from an EMBL/GenBank/DDBJ whole genome shotgun (WGS) entry which is preliminary data.</text>
</comment>
<evidence type="ECO:0000313" key="2">
    <source>
        <dbReference type="EMBL" id="OAY69532.1"/>
    </source>
</evidence>
<dbReference type="EMBL" id="LSRQ01004387">
    <property type="protein sequence ID" value="OAY69532.1"/>
    <property type="molecule type" value="Genomic_DNA"/>
</dbReference>
<evidence type="ECO:0000256" key="1">
    <source>
        <dbReference type="SAM" id="Phobius"/>
    </source>
</evidence>
<protein>
    <submittedName>
        <fullName evidence="2">Uncharacterized protein</fullName>
    </submittedName>
</protein>
<accession>A0A199UXI4</accession>